<feature type="transmembrane region" description="Helical" evidence="2">
    <location>
        <begin position="46"/>
        <end position="65"/>
    </location>
</feature>
<comment type="caution">
    <text evidence="3">The sequence shown here is derived from an EMBL/GenBank/DDBJ whole genome shotgun (WGS) entry which is preliminary data.</text>
</comment>
<evidence type="ECO:0000256" key="1">
    <source>
        <dbReference type="SAM" id="MobiDB-lite"/>
    </source>
</evidence>
<feature type="region of interest" description="Disordered" evidence="1">
    <location>
        <begin position="66"/>
        <end position="209"/>
    </location>
</feature>
<keyword evidence="2" id="KW-1133">Transmembrane helix</keyword>
<dbReference type="EMBL" id="JAUSWV010000002">
    <property type="protein sequence ID" value="MDQ0583105.1"/>
    <property type="molecule type" value="Genomic_DNA"/>
</dbReference>
<keyword evidence="2" id="KW-0812">Transmembrane</keyword>
<organism evidence="3 4">
    <name type="scientific">Streptomyces rishiriensis</name>
    <dbReference type="NCBI Taxonomy" id="68264"/>
    <lineage>
        <taxon>Bacteria</taxon>
        <taxon>Bacillati</taxon>
        <taxon>Actinomycetota</taxon>
        <taxon>Actinomycetes</taxon>
        <taxon>Kitasatosporales</taxon>
        <taxon>Streptomycetaceae</taxon>
        <taxon>Streptomyces</taxon>
    </lineage>
</organism>
<evidence type="ECO:0000313" key="4">
    <source>
        <dbReference type="Proteomes" id="UP001230654"/>
    </source>
</evidence>
<sequence length="226" mass="22211">MTSTPVSTWTGQYETAPQDGGELVEDAGPWAHRPRGRHRRPRPRKVLFAAGGLALAAGVLSLVRLTPDQGGVGGLGTAEAEPRPEPVAGTDDTDVGSGADTDRPAGPAVTVAPSPTAPSAMGGASTAPAPRASLVPGVPGAPTSVALTPGATYTPAAPAPRAPASGAPEGPAAPRPTSPPRTPAPAPATTAPTPQPQQPGDPRQPGVCVPVIGLCVDPLGAAVPRL</sequence>
<keyword evidence="2" id="KW-0472">Membrane</keyword>
<accession>A0ABU0NXB7</accession>
<feature type="compositionally biased region" description="Basic residues" evidence="1">
    <location>
        <begin position="32"/>
        <end position="43"/>
    </location>
</feature>
<gene>
    <name evidence="3" type="ORF">QF030_005283</name>
</gene>
<proteinExistence type="predicted"/>
<name>A0ABU0NXB7_STRRH</name>
<dbReference type="RefSeq" id="WP_307165097.1">
    <property type="nucleotide sequence ID" value="NZ_JAUSWV010000002.1"/>
</dbReference>
<feature type="region of interest" description="Disordered" evidence="1">
    <location>
        <begin position="1"/>
        <end position="43"/>
    </location>
</feature>
<feature type="compositionally biased region" description="Polar residues" evidence="1">
    <location>
        <begin position="1"/>
        <end position="15"/>
    </location>
</feature>
<keyword evidence="4" id="KW-1185">Reference proteome</keyword>
<evidence type="ECO:0000313" key="3">
    <source>
        <dbReference type="EMBL" id="MDQ0583105.1"/>
    </source>
</evidence>
<dbReference type="Proteomes" id="UP001230654">
    <property type="component" value="Unassembled WGS sequence"/>
</dbReference>
<reference evidence="3 4" key="1">
    <citation type="submission" date="2023-07" db="EMBL/GenBank/DDBJ databases">
        <title>Comparative genomics of wheat-associated soil bacteria to identify genetic determinants of phenazine resistance.</title>
        <authorList>
            <person name="Mouncey N."/>
        </authorList>
    </citation>
    <scope>NUCLEOTIDE SEQUENCE [LARGE SCALE GENOMIC DNA]</scope>
    <source>
        <strain evidence="3 4">B2I6</strain>
    </source>
</reference>
<protein>
    <submittedName>
        <fullName evidence="3">Uncharacterized protein</fullName>
    </submittedName>
</protein>
<evidence type="ECO:0000256" key="2">
    <source>
        <dbReference type="SAM" id="Phobius"/>
    </source>
</evidence>
<feature type="compositionally biased region" description="Pro residues" evidence="1">
    <location>
        <begin position="171"/>
        <end position="186"/>
    </location>
</feature>
<feature type="compositionally biased region" description="Low complexity" evidence="1">
    <location>
        <begin position="104"/>
        <end position="120"/>
    </location>
</feature>